<dbReference type="InterPro" id="IPR017972">
    <property type="entry name" value="Cyt_P450_CS"/>
</dbReference>
<sequence>MFPALTNSNILLCIPLLGIISLSTVLFLVTRSKRRSLHFLRGPPNTSVILGNEYDMNQEFEVNGGLMFQLLREYGEAFRAKTLFNEDMLVIADSKALQHVFHKSSYKYPKSPDSDFITFRIFGPGIGAAKGRLFSISLLTPALTHEISGAAHQRQRKILSPAFSQAQIKPFVGIFQKITTSLISQWREQLTSGNGMVDTTKWFPNLTLDALGESVFDFDFGALESKNNQLAYMVKNLFVDSTRPTRAQYLWNRIRSQFLPKTIETVLSALYVTKEDARWKAWLQASQSEASKLYKNKLQGQTSEENDILGVISRSLDAKDPEKRMDAQEALSQMASIILAGHDTSGNTLSWLFYELACHPDDQRRLFQEIQEAREHKGAELTATDYDAMPFLNAVIKETLRLHPIALRLIREAEDDDVIPLAQPVMSTSGEMISEIPIVKGQRVMASIIGYNYSKAVWGENAEKWAPERHLDAKRTTTLGVFGNVMTFSAGVRGCIG</sequence>
<accession>A0AAW0BY72</accession>
<dbReference type="InterPro" id="IPR050121">
    <property type="entry name" value="Cytochrome_P450_monoxygenase"/>
</dbReference>
<dbReference type="InterPro" id="IPR036396">
    <property type="entry name" value="Cyt_P450_sf"/>
</dbReference>
<keyword evidence="7 13" id="KW-0479">Metal-binding</keyword>
<comment type="pathway">
    <text evidence="3">Secondary metabolite biosynthesis; terpenoid biosynthesis.</text>
</comment>
<dbReference type="GO" id="GO:0005506">
    <property type="term" value="F:iron ion binding"/>
    <property type="evidence" value="ECO:0007669"/>
    <property type="project" value="InterPro"/>
</dbReference>
<evidence type="ECO:0000256" key="4">
    <source>
        <dbReference type="ARBA" id="ARBA00010617"/>
    </source>
</evidence>
<evidence type="ECO:0000256" key="6">
    <source>
        <dbReference type="ARBA" id="ARBA00022692"/>
    </source>
</evidence>
<dbReference type="Pfam" id="PF00067">
    <property type="entry name" value="p450"/>
    <property type="match status" value="1"/>
</dbReference>
<dbReference type="Proteomes" id="UP001383192">
    <property type="component" value="Unassembled WGS sequence"/>
</dbReference>
<dbReference type="PANTHER" id="PTHR24305">
    <property type="entry name" value="CYTOCHROME P450"/>
    <property type="match status" value="1"/>
</dbReference>
<feature type="binding site" description="axial binding residue" evidence="13">
    <location>
        <position position="495"/>
    </location>
    <ligand>
        <name>heme</name>
        <dbReference type="ChEBI" id="CHEBI:30413"/>
    </ligand>
    <ligandPart>
        <name>Fe</name>
        <dbReference type="ChEBI" id="CHEBI:18248"/>
    </ligandPart>
</feature>
<dbReference type="PRINTS" id="PR00465">
    <property type="entry name" value="EP450IV"/>
</dbReference>
<evidence type="ECO:0000256" key="15">
    <source>
        <dbReference type="SAM" id="Phobius"/>
    </source>
</evidence>
<keyword evidence="9 14" id="KW-0560">Oxidoreductase</keyword>
<dbReference type="PRINTS" id="PR00385">
    <property type="entry name" value="P450"/>
</dbReference>
<keyword evidence="12 15" id="KW-0472">Membrane</keyword>
<evidence type="ECO:0000256" key="1">
    <source>
        <dbReference type="ARBA" id="ARBA00001971"/>
    </source>
</evidence>
<dbReference type="AlphaFoldDB" id="A0AAW0BY72"/>
<dbReference type="EMBL" id="JAYKXP010000071">
    <property type="protein sequence ID" value="KAK7031119.1"/>
    <property type="molecule type" value="Genomic_DNA"/>
</dbReference>
<dbReference type="PANTHER" id="PTHR24305:SF166">
    <property type="entry name" value="CYTOCHROME P450 12A4, MITOCHONDRIAL-RELATED"/>
    <property type="match status" value="1"/>
</dbReference>
<comment type="similarity">
    <text evidence="4 14">Belongs to the cytochrome P450 family.</text>
</comment>
<evidence type="ECO:0000256" key="7">
    <source>
        <dbReference type="ARBA" id="ARBA00022723"/>
    </source>
</evidence>
<name>A0AAW0BY72_9AGAR</name>
<evidence type="ECO:0000256" key="10">
    <source>
        <dbReference type="ARBA" id="ARBA00023004"/>
    </source>
</evidence>
<proteinExistence type="inferred from homology"/>
<gene>
    <name evidence="16" type="ORF">VNI00_013725</name>
</gene>
<evidence type="ECO:0000256" key="3">
    <source>
        <dbReference type="ARBA" id="ARBA00004721"/>
    </source>
</evidence>
<keyword evidence="11 14" id="KW-0503">Monooxygenase</keyword>
<dbReference type="Gene3D" id="1.10.630.10">
    <property type="entry name" value="Cytochrome P450"/>
    <property type="match status" value="1"/>
</dbReference>
<dbReference type="InterPro" id="IPR002403">
    <property type="entry name" value="Cyt_P450_E_grp-IV"/>
</dbReference>
<evidence type="ECO:0000256" key="2">
    <source>
        <dbReference type="ARBA" id="ARBA00004370"/>
    </source>
</evidence>
<evidence type="ECO:0000256" key="14">
    <source>
        <dbReference type="RuleBase" id="RU000461"/>
    </source>
</evidence>
<evidence type="ECO:0000256" key="9">
    <source>
        <dbReference type="ARBA" id="ARBA00023002"/>
    </source>
</evidence>
<comment type="caution">
    <text evidence="16">The sequence shown here is derived from an EMBL/GenBank/DDBJ whole genome shotgun (WGS) entry which is preliminary data.</text>
</comment>
<keyword evidence="17" id="KW-1185">Reference proteome</keyword>
<organism evidence="16 17">
    <name type="scientific">Paramarasmius palmivorus</name>
    <dbReference type="NCBI Taxonomy" id="297713"/>
    <lineage>
        <taxon>Eukaryota</taxon>
        <taxon>Fungi</taxon>
        <taxon>Dikarya</taxon>
        <taxon>Basidiomycota</taxon>
        <taxon>Agaricomycotina</taxon>
        <taxon>Agaricomycetes</taxon>
        <taxon>Agaricomycetidae</taxon>
        <taxon>Agaricales</taxon>
        <taxon>Marasmiineae</taxon>
        <taxon>Marasmiaceae</taxon>
        <taxon>Paramarasmius</taxon>
    </lineage>
</organism>
<reference evidence="16 17" key="1">
    <citation type="submission" date="2024-01" db="EMBL/GenBank/DDBJ databases">
        <title>A draft genome for a cacao thread blight-causing isolate of Paramarasmius palmivorus.</title>
        <authorList>
            <person name="Baruah I.K."/>
            <person name="Bukari Y."/>
            <person name="Amoako-Attah I."/>
            <person name="Meinhardt L.W."/>
            <person name="Bailey B.A."/>
            <person name="Cohen S.P."/>
        </authorList>
    </citation>
    <scope>NUCLEOTIDE SEQUENCE [LARGE SCALE GENOMIC DNA]</scope>
    <source>
        <strain evidence="16 17">GH-12</strain>
    </source>
</reference>
<keyword evidence="8 15" id="KW-1133">Transmembrane helix</keyword>
<evidence type="ECO:0000256" key="5">
    <source>
        <dbReference type="ARBA" id="ARBA00022617"/>
    </source>
</evidence>
<dbReference type="SUPFAM" id="SSF48264">
    <property type="entry name" value="Cytochrome P450"/>
    <property type="match status" value="1"/>
</dbReference>
<keyword evidence="5 13" id="KW-0349">Heme</keyword>
<evidence type="ECO:0000256" key="11">
    <source>
        <dbReference type="ARBA" id="ARBA00023033"/>
    </source>
</evidence>
<dbReference type="PROSITE" id="PS00086">
    <property type="entry name" value="CYTOCHROME_P450"/>
    <property type="match status" value="1"/>
</dbReference>
<keyword evidence="10 13" id="KW-0408">Iron</keyword>
<comment type="subcellular location">
    <subcellularLocation>
        <location evidence="2">Membrane</location>
    </subcellularLocation>
</comment>
<evidence type="ECO:0000256" key="12">
    <source>
        <dbReference type="ARBA" id="ARBA00023136"/>
    </source>
</evidence>
<dbReference type="GO" id="GO:0020037">
    <property type="term" value="F:heme binding"/>
    <property type="evidence" value="ECO:0007669"/>
    <property type="project" value="InterPro"/>
</dbReference>
<comment type="cofactor">
    <cofactor evidence="1 13">
        <name>heme</name>
        <dbReference type="ChEBI" id="CHEBI:30413"/>
    </cofactor>
</comment>
<evidence type="ECO:0000313" key="16">
    <source>
        <dbReference type="EMBL" id="KAK7031119.1"/>
    </source>
</evidence>
<dbReference type="GO" id="GO:0016705">
    <property type="term" value="F:oxidoreductase activity, acting on paired donors, with incorporation or reduction of molecular oxygen"/>
    <property type="evidence" value="ECO:0007669"/>
    <property type="project" value="InterPro"/>
</dbReference>
<dbReference type="GO" id="GO:0016020">
    <property type="term" value="C:membrane"/>
    <property type="evidence" value="ECO:0007669"/>
    <property type="project" value="UniProtKB-SubCell"/>
</dbReference>
<evidence type="ECO:0000256" key="13">
    <source>
        <dbReference type="PIRSR" id="PIRSR602403-1"/>
    </source>
</evidence>
<protein>
    <recommendedName>
        <fullName evidence="18">Cytochrome P450</fullName>
    </recommendedName>
</protein>
<feature type="transmembrane region" description="Helical" evidence="15">
    <location>
        <begin position="6"/>
        <end position="29"/>
    </location>
</feature>
<evidence type="ECO:0000313" key="17">
    <source>
        <dbReference type="Proteomes" id="UP001383192"/>
    </source>
</evidence>
<dbReference type="GO" id="GO:0004497">
    <property type="term" value="F:monooxygenase activity"/>
    <property type="evidence" value="ECO:0007669"/>
    <property type="project" value="UniProtKB-KW"/>
</dbReference>
<evidence type="ECO:0008006" key="18">
    <source>
        <dbReference type="Google" id="ProtNLM"/>
    </source>
</evidence>
<keyword evidence="6 15" id="KW-0812">Transmembrane</keyword>
<dbReference type="InterPro" id="IPR001128">
    <property type="entry name" value="Cyt_P450"/>
</dbReference>
<evidence type="ECO:0000256" key="8">
    <source>
        <dbReference type="ARBA" id="ARBA00022989"/>
    </source>
</evidence>